<dbReference type="EMBL" id="QTSU01000001">
    <property type="protein sequence ID" value="RDZ29413.1"/>
    <property type="molecule type" value="Genomic_DNA"/>
</dbReference>
<dbReference type="NCBIfam" id="NF043067">
    <property type="entry name" value="AAC_6p_group_E"/>
    <property type="match status" value="1"/>
</dbReference>
<keyword evidence="11" id="KW-1185">Reference proteome</keyword>
<comment type="catalytic activity">
    <reaction evidence="8">
        <text>kanamycin B + acetyl-CoA = N(6')-acetylkanamycin B + CoA + H(+)</text>
        <dbReference type="Rhea" id="RHEA:16449"/>
        <dbReference type="ChEBI" id="CHEBI:15378"/>
        <dbReference type="ChEBI" id="CHEBI:57287"/>
        <dbReference type="ChEBI" id="CHEBI:57288"/>
        <dbReference type="ChEBI" id="CHEBI:58390"/>
        <dbReference type="ChEBI" id="CHEBI:58549"/>
        <dbReference type="EC" id="2.3.1.82"/>
    </reaction>
</comment>
<dbReference type="Pfam" id="PF00583">
    <property type="entry name" value="Acetyltransf_1"/>
    <property type="match status" value="1"/>
</dbReference>
<dbReference type="InterPro" id="IPR050832">
    <property type="entry name" value="Bact_Acetyltransf"/>
</dbReference>
<dbReference type="AlphaFoldDB" id="A0A371K634"/>
<comment type="caution">
    <text evidence="10">The sequence shown here is derived from an EMBL/GenBank/DDBJ whole genome shotgun (WGS) entry which is preliminary data.</text>
</comment>
<dbReference type="OrthoDB" id="118633at2"/>
<protein>
    <recommendedName>
        <fullName evidence="3">Aminoglycoside N(6')-acetyltransferase type 1</fullName>
        <ecNumber evidence="2">2.3.1.82</ecNumber>
    </recommendedName>
    <alternativeName>
        <fullName evidence="7">Aminoglycoside resistance protein</fullName>
    </alternativeName>
</protein>
<dbReference type="Proteomes" id="UP000264492">
    <property type="component" value="Unassembled WGS sequence"/>
</dbReference>
<evidence type="ECO:0000256" key="4">
    <source>
        <dbReference type="ARBA" id="ARBA00022679"/>
    </source>
</evidence>
<reference evidence="10 11" key="1">
    <citation type="submission" date="2018-08" db="EMBL/GenBank/DDBJ databases">
        <title>Lysobacter sp. zong2l5, whole genome shotgun sequence.</title>
        <authorList>
            <person name="Zhang X."/>
            <person name="Feng G."/>
            <person name="Zhu H."/>
        </authorList>
    </citation>
    <scope>NUCLEOTIDE SEQUENCE [LARGE SCALE GENOMIC DNA]</scope>
    <source>
        <strain evidence="11">zong2l5</strain>
    </source>
</reference>
<dbReference type="Gene3D" id="3.40.630.30">
    <property type="match status" value="1"/>
</dbReference>
<evidence type="ECO:0000313" key="11">
    <source>
        <dbReference type="Proteomes" id="UP000264492"/>
    </source>
</evidence>
<evidence type="ECO:0000256" key="1">
    <source>
        <dbReference type="ARBA" id="ARBA00011738"/>
    </source>
</evidence>
<feature type="domain" description="N-acetyltransferase" evidence="9">
    <location>
        <begin position="19"/>
        <end position="167"/>
    </location>
</feature>
<evidence type="ECO:0000256" key="3">
    <source>
        <dbReference type="ARBA" id="ARBA00017677"/>
    </source>
</evidence>
<organism evidence="10 11">
    <name type="scientific">Lysobacter silvisoli</name>
    <dbReference type="NCBI Taxonomy" id="2293254"/>
    <lineage>
        <taxon>Bacteria</taxon>
        <taxon>Pseudomonadati</taxon>
        <taxon>Pseudomonadota</taxon>
        <taxon>Gammaproteobacteria</taxon>
        <taxon>Lysobacterales</taxon>
        <taxon>Lysobacteraceae</taxon>
        <taxon>Lysobacter</taxon>
    </lineage>
</organism>
<evidence type="ECO:0000256" key="7">
    <source>
        <dbReference type="ARBA" id="ARBA00029660"/>
    </source>
</evidence>
<gene>
    <name evidence="10" type="ORF">DX914_10125</name>
</gene>
<accession>A0A371K634</accession>
<dbReference type="InterPro" id="IPR000182">
    <property type="entry name" value="GNAT_dom"/>
</dbReference>
<dbReference type="PANTHER" id="PTHR43877">
    <property type="entry name" value="AMINOALKYLPHOSPHONATE N-ACETYLTRANSFERASE-RELATED-RELATED"/>
    <property type="match status" value="1"/>
</dbReference>
<dbReference type="InterPro" id="IPR016181">
    <property type="entry name" value="Acyl_CoA_acyltransferase"/>
</dbReference>
<dbReference type="GO" id="GO:0046677">
    <property type="term" value="P:response to antibiotic"/>
    <property type="evidence" value="ECO:0007669"/>
    <property type="project" value="UniProtKB-KW"/>
</dbReference>
<proteinExistence type="predicted"/>
<evidence type="ECO:0000256" key="6">
    <source>
        <dbReference type="ARBA" id="ARBA00023315"/>
    </source>
</evidence>
<dbReference type="PIRSF" id="PIRSF000452">
    <property type="entry name" value="6-N-acetyltransf"/>
    <property type="match status" value="1"/>
</dbReference>
<keyword evidence="6" id="KW-0012">Acyltransferase</keyword>
<sequence>MRPRRRLVQADAVSVSQGWSVRVASAADIAVWAQLRNALWPVDEVAEHEDEAREQLAAPGLHTVLAFADDGRACGFAEASLRRDYVNGTESSPVGFLEGWYVAPEWRGRGVGRALIAQVEQWTRAQGCSELASDALLENTGSHDAHTACGFEETERVVYFRKALREA</sequence>
<name>A0A371K634_9GAMM</name>
<evidence type="ECO:0000313" key="10">
    <source>
        <dbReference type="EMBL" id="RDZ29413.1"/>
    </source>
</evidence>
<evidence type="ECO:0000259" key="9">
    <source>
        <dbReference type="PROSITE" id="PS51186"/>
    </source>
</evidence>
<dbReference type="CDD" id="cd04301">
    <property type="entry name" value="NAT_SF"/>
    <property type="match status" value="1"/>
</dbReference>
<dbReference type="SUPFAM" id="SSF55729">
    <property type="entry name" value="Acyl-CoA N-acyltransferases (Nat)"/>
    <property type="match status" value="1"/>
</dbReference>
<dbReference type="EC" id="2.3.1.82" evidence="2"/>
<evidence type="ECO:0000256" key="5">
    <source>
        <dbReference type="ARBA" id="ARBA00023251"/>
    </source>
</evidence>
<dbReference type="GO" id="GO:0047663">
    <property type="term" value="F:aminoglycoside 6'-N-acetyltransferase activity"/>
    <property type="evidence" value="ECO:0007669"/>
    <property type="project" value="UniProtKB-EC"/>
</dbReference>
<keyword evidence="5" id="KW-0046">Antibiotic resistance</keyword>
<evidence type="ECO:0000256" key="8">
    <source>
        <dbReference type="ARBA" id="ARBA00048923"/>
    </source>
</evidence>
<keyword evidence="4 10" id="KW-0808">Transferase</keyword>
<evidence type="ECO:0000256" key="2">
    <source>
        <dbReference type="ARBA" id="ARBA00012888"/>
    </source>
</evidence>
<comment type="subunit">
    <text evidence="1">Homodimer.</text>
</comment>
<dbReference type="PROSITE" id="PS51186">
    <property type="entry name" value="GNAT"/>
    <property type="match status" value="1"/>
</dbReference>
<dbReference type="InterPro" id="IPR024170">
    <property type="entry name" value="Aminoglycoside_N6-AcTrfrase"/>
</dbReference>